<dbReference type="Proteomes" id="UP000035721">
    <property type="component" value="Unassembled WGS sequence"/>
</dbReference>
<proteinExistence type="predicted"/>
<dbReference type="EMBL" id="CAJB01000389">
    <property type="protein sequence ID" value="CCH79768.1"/>
    <property type="molecule type" value="Genomic_DNA"/>
</dbReference>
<name>A0A077M0G0_9MICO</name>
<reference evidence="1 2" key="1">
    <citation type="journal article" date="2013" name="ISME J.">
        <title>A metabolic model for members of the genus Tetrasphaera involved in enhanced biological phosphorus removal.</title>
        <authorList>
            <person name="Kristiansen R."/>
            <person name="Nguyen H.T.T."/>
            <person name="Saunders A.M."/>
            <person name="Nielsen J.L."/>
            <person name="Wimmer R."/>
            <person name="Le V.Q."/>
            <person name="McIlroy S.J."/>
            <person name="Petrovski S."/>
            <person name="Seviour R.J."/>
            <person name="Calteau A."/>
            <person name="Nielsen K.L."/>
            <person name="Nielsen P.H."/>
        </authorList>
    </citation>
    <scope>NUCLEOTIDE SEQUENCE [LARGE SCALE GENOMIC DNA]</scope>
    <source>
        <strain evidence="1 2">T1-X7</strain>
    </source>
</reference>
<gene>
    <name evidence="1" type="ORF">BN12_570010</name>
</gene>
<evidence type="ECO:0000313" key="1">
    <source>
        <dbReference type="EMBL" id="CCH79768.1"/>
    </source>
</evidence>
<accession>A0A077M0G0</accession>
<keyword evidence="2" id="KW-1185">Reference proteome</keyword>
<protein>
    <submittedName>
        <fullName evidence="1">MOSC domain containing protein</fullName>
    </submittedName>
</protein>
<sequence>MLVTRLATTPIKGRNPDVGPTDLRTLGMIEDHRGLSETILGRGVAFGVYADVLRPGRVCLADVLERGD</sequence>
<organism evidence="1 2">
    <name type="scientific">Nostocoides japonicum T1-X7</name>
    <dbReference type="NCBI Taxonomy" id="1194083"/>
    <lineage>
        <taxon>Bacteria</taxon>
        <taxon>Bacillati</taxon>
        <taxon>Actinomycetota</taxon>
        <taxon>Actinomycetes</taxon>
        <taxon>Micrococcales</taxon>
        <taxon>Intrasporangiaceae</taxon>
        <taxon>Nostocoides</taxon>
    </lineage>
</organism>
<dbReference type="STRING" id="1194083.BN12_570010"/>
<dbReference type="AlphaFoldDB" id="A0A077M0G0"/>
<evidence type="ECO:0000313" key="2">
    <source>
        <dbReference type="Proteomes" id="UP000035721"/>
    </source>
</evidence>
<comment type="caution">
    <text evidence="1">The sequence shown here is derived from an EMBL/GenBank/DDBJ whole genome shotgun (WGS) entry which is preliminary data.</text>
</comment>